<feature type="domain" description="Bacterial sugar transferase" evidence="9">
    <location>
        <begin position="296"/>
        <end position="481"/>
    </location>
</feature>
<sequence>MLSPYPQQDAGAAAETQRPSALAGAQPVAAFTQLASLLDLLAVLVAGLLWMDAPLVRHAFTPLEAQLIGLGLAAFCWAAMLALTPATLGRLLDMPWAIADAALLPGAIGGAAALLAFLVADHSLAMALLLWPAAALSILLPLRILLSGLAIRGVRDGWLRRRIAVVGATDMSAELIHRLTDPANPEIPDLVGIFDDRDATRRPPEVGGVGVRGDIAELCHRAQTERLDLIVIALPLSRAMDILRSVQQVQALTAEVVVLLEGQNAAPQGTRVSVIAGYPVLQLVRQPLQPGAVLAKGALDYVVAALALLMVSPILLTAALAIRLSGPGPVLFRQPRVGRNGRIFHILKLRTLRWDPADDGTRGVVANDKRVTPIGHVLRVLCVDELPQLINVLRGEMSLVGPRPHVAHMLVAGRPIEELVPGYGARHRMKPGITGWAQVNGLSGTMSDVSMARTVIAHDLAYISEWSLWLDLRILARTAVISLFGRNAFDVQLREWKGL</sequence>
<dbReference type="NCBIfam" id="TIGR03025">
    <property type="entry name" value="EPS_sugtrans"/>
    <property type="match status" value="1"/>
</dbReference>
<reference evidence="10 11" key="1">
    <citation type="submission" date="2023-11" db="EMBL/GenBank/DDBJ databases">
        <title>Arctic aerobic anoxygenic photoheterotroph Sediminicoccus rosea KRV36 adapts its photosynthesis to long days of polar summer.</title>
        <authorList>
            <person name="Tomasch J."/>
            <person name="Kopejtka K."/>
            <person name="Bily T."/>
            <person name="Gardiner A.T."/>
            <person name="Gardian Z."/>
            <person name="Shivaramu S."/>
            <person name="Koblizek M."/>
            <person name="Engelhardt F."/>
            <person name="Kaftan D."/>
        </authorList>
    </citation>
    <scope>NUCLEOTIDE SEQUENCE [LARGE SCALE GENOMIC DNA]</scope>
    <source>
        <strain evidence="10 11">R-30</strain>
    </source>
</reference>
<organism evidence="10 11">
    <name type="scientific">Sediminicoccus rosea</name>
    <dbReference type="NCBI Taxonomy" id="1225128"/>
    <lineage>
        <taxon>Bacteria</taxon>
        <taxon>Pseudomonadati</taxon>
        <taxon>Pseudomonadota</taxon>
        <taxon>Alphaproteobacteria</taxon>
        <taxon>Acetobacterales</taxon>
        <taxon>Roseomonadaceae</taxon>
        <taxon>Sediminicoccus</taxon>
    </lineage>
</organism>
<dbReference type="PANTHER" id="PTHR30576:SF0">
    <property type="entry name" value="UNDECAPRENYL-PHOSPHATE N-ACETYLGALACTOSAMINYL 1-PHOSPHATE TRANSFERASE-RELATED"/>
    <property type="match status" value="1"/>
</dbReference>
<evidence type="ECO:0000256" key="3">
    <source>
        <dbReference type="ARBA" id="ARBA00022679"/>
    </source>
</evidence>
<evidence type="ECO:0000256" key="7">
    <source>
        <dbReference type="ARBA" id="ARBA00023169"/>
    </source>
</evidence>
<evidence type="ECO:0000313" key="10">
    <source>
        <dbReference type="EMBL" id="WPB83478.1"/>
    </source>
</evidence>
<dbReference type="RefSeq" id="WP_318647454.1">
    <property type="nucleotide sequence ID" value="NZ_CP137852.1"/>
</dbReference>
<keyword evidence="11" id="KW-1185">Reference proteome</keyword>
<evidence type="ECO:0000313" key="11">
    <source>
        <dbReference type="Proteomes" id="UP001305521"/>
    </source>
</evidence>
<dbReference type="PANTHER" id="PTHR30576">
    <property type="entry name" value="COLANIC BIOSYNTHESIS UDP-GLUCOSE LIPID CARRIER TRANSFERASE"/>
    <property type="match status" value="1"/>
</dbReference>
<comment type="similarity">
    <text evidence="2">Belongs to the bacterial sugar transferase family.</text>
</comment>
<feature type="transmembrane region" description="Helical" evidence="8">
    <location>
        <begin position="96"/>
        <end position="120"/>
    </location>
</feature>
<protein>
    <submittedName>
        <fullName evidence="10">Exopolysaccharide biosynthesis polyprenyl glycosylphosphotransferase</fullName>
    </submittedName>
</protein>
<name>A0ABZ0PCQ3_9PROT</name>
<gene>
    <name evidence="10" type="ORF">R9Z33_15355</name>
</gene>
<keyword evidence="5 8" id="KW-1133">Transmembrane helix</keyword>
<accession>A0ABZ0PCQ3</accession>
<evidence type="ECO:0000256" key="2">
    <source>
        <dbReference type="ARBA" id="ARBA00006464"/>
    </source>
</evidence>
<dbReference type="EMBL" id="CP137852">
    <property type="protein sequence ID" value="WPB83478.1"/>
    <property type="molecule type" value="Genomic_DNA"/>
</dbReference>
<dbReference type="Pfam" id="PF02397">
    <property type="entry name" value="Bac_transf"/>
    <property type="match status" value="1"/>
</dbReference>
<evidence type="ECO:0000256" key="8">
    <source>
        <dbReference type="SAM" id="Phobius"/>
    </source>
</evidence>
<feature type="transmembrane region" description="Helical" evidence="8">
    <location>
        <begin position="301"/>
        <end position="322"/>
    </location>
</feature>
<keyword evidence="3" id="KW-0808">Transferase</keyword>
<evidence type="ECO:0000256" key="1">
    <source>
        <dbReference type="ARBA" id="ARBA00004141"/>
    </source>
</evidence>
<evidence type="ECO:0000256" key="4">
    <source>
        <dbReference type="ARBA" id="ARBA00022692"/>
    </source>
</evidence>
<dbReference type="InterPro" id="IPR003362">
    <property type="entry name" value="Bact_transf"/>
</dbReference>
<evidence type="ECO:0000256" key="5">
    <source>
        <dbReference type="ARBA" id="ARBA00022989"/>
    </source>
</evidence>
<feature type="transmembrane region" description="Helical" evidence="8">
    <location>
        <begin position="63"/>
        <end position="84"/>
    </location>
</feature>
<dbReference type="Proteomes" id="UP001305521">
    <property type="component" value="Chromosome"/>
</dbReference>
<dbReference type="Pfam" id="PF13727">
    <property type="entry name" value="CoA_binding_3"/>
    <property type="match status" value="1"/>
</dbReference>
<dbReference type="InterPro" id="IPR017475">
    <property type="entry name" value="EPS_sugar_tfrase"/>
</dbReference>
<evidence type="ECO:0000256" key="6">
    <source>
        <dbReference type="ARBA" id="ARBA00023136"/>
    </source>
</evidence>
<evidence type="ECO:0000259" key="9">
    <source>
        <dbReference type="Pfam" id="PF02397"/>
    </source>
</evidence>
<proteinExistence type="inferred from homology"/>
<comment type="subcellular location">
    <subcellularLocation>
        <location evidence="1">Membrane</location>
        <topology evidence="1">Multi-pass membrane protein</topology>
    </subcellularLocation>
</comment>
<keyword evidence="4 8" id="KW-0812">Transmembrane</keyword>
<feature type="transmembrane region" description="Helical" evidence="8">
    <location>
        <begin position="126"/>
        <end position="151"/>
    </location>
</feature>
<keyword evidence="6 8" id="KW-0472">Membrane</keyword>
<feature type="transmembrane region" description="Helical" evidence="8">
    <location>
        <begin position="28"/>
        <end position="51"/>
    </location>
</feature>
<keyword evidence="7" id="KW-0270">Exopolysaccharide synthesis</keyword>
<dbReference type="Gene3D" id="3.40.50.720">
    <property type="entry name" value="NAD(P)-binding Rossmann-like Domain"/>
    <property type="match status" value="1"/>
</dbReference>